<evidence type="ECO:0000313" key="3">
    <source>
        <dbReference type="Proteomes" id="UP000008553"/>
    </source>
</evidence>
<keyword evidence="1" id="KW-0812">Transmembrane</keyword>
<dbReference type="EMBL" id="AABL01001954">
    <property type="protein sequence ID" value="EAA18069.1"/>
    <property type="molecule type" value="Genomic_DNA"/>
</dbReference>
<evidence type="ECO:0000313" key="2">
    <source>
        <dbReference type="EMBL" id="EAA18069.1"/>
    </source>
</evidence>
<dbReference type="InParanoid" id="Q7RC42"/>
<keyword evidence="1" id="KW-1133">Transmembrane helix</keyword>
<accession>Q7RC42</accession>
<feature type="non-terminal residue" evidence="2">
    <location>
        <position position="1"/>
    </location>
</feature>
<feature type="transmembrane region" description="Helical" evidence="1">
    <location>
        <begin position="255"/>
        <end position="275"/>
    </location>
</feature>
<dbReference type="Proteomes" id="UP000008553">
    <property type="component" value="Unassembled WGS sequence"/>
</dbReference>
<dbReference type="Pfam" id="PF06022">
    <property type="entry name" value="Cir_Bir_Yir"/>
    <property type="match status" value="1"/>
</dbReference>
<keyword evidence="3" id="KW-1185">Reference proteome</keyword>
<protein>
    <submittedName>
        <fullName evidence="2">Yir2 protein</fullName>
    </submittedName>
</protein>
<reference evidence="2 3" key="1">
    <citation type="journal article" date="2002" name="Nature">
        <title>Genome sequence and comparative analysis of the model rodent malaria parasite Plasmodium yoelii yoelii.</title>
        <authorList>
            <person name="Carlton J.M."/>
            <person name="Angiuoli S.V."/>
            <person name="Suh B.B."/>
            <person name="Kooij T.W."/>
            <person name="Pertea M."/>
            <person name="Silva J.C."/>
            <person name="Ermolaeva M.D."/>
            <person name="Allen J.E."/>
            <person name="Selengut J.D."/>
            <person name="Koo H.L."/>
            <person name="Peterson J.D."/>
            <person name="Pop M."/>
            <person name="Kosack D.S."/>
            <person name="Shumway M.F."/>
            <person name="Bidwell S.L."/>
            <person name="Shallom S.J."/>
            <person name="van Aken S.E."/>
            <person name="Riedmuller S.B."/>
            <person name="Feldblyum T.V."/>
            <person name="Cho J.K."/>
            <person name="Quackenbush J."/>
            <person name="Sedegah M."/>
            <person name="Shoaibi A."/>
            <person name="Cummings L.M."/>
            <person name="Florens L."/>
            <person name="Yates J.R."/>
            <person name="Raine J.D."/>
            <person name="Sinden R.E."/>
            <person name="Harris M.A."/>
            <person name="Cunningham D.A."/>
            <person name="Preiser P.R."/>
            <person name="Bergman L.W."/>
            <person name="Vaidya A.B."/>
            <person name="van Lin L.H."/>
            <person name="Janse C.J."/>
            <person name="Waters A.P."/>
            <person name="Smith H.O."/>
            <person name="White O.R."/>
            <person name="Salzberg S.L."/>
            <person name="Venter J.C."/>
            <person name="Fraser C.M."/>
            <person name="Hoffman S.L."/>
            <person name="Gardner M.J."/>
            <person name="Carucci D.J."/>
        </authorList>
    </citation>
    <scope>NUCLEOTIDE SEQUENCE [LARGE SCALE GENOMIC DNA]</scope>
    <source>
        <strain evidence="2 3">17XNL</strain>
    </source>
</reference>
<evidence type="ECO:0000256" key="1">
    <source>
        <dbReference type="SAM" id="Phobius"/>
    </source>
</evidence>
<organism evidence="2 3">
    <name type="scientific">Plasmodium yoelii yoelii</name>
    <dbReference type="NCBI Taxonomy" id="73239"/>
    <lineage>
        <taxon>Eukaryota</taxon>
        <taxon>Sar</taxon>
        <taxon>Alveolata</taxon>
        <taxon>Apicomplexa</taxon>
        <taxon>Aconoidasida</taxon>
        <taxon>Haemosporida</taxon>
        <taxon>Plasmodiidae</taxon>
        <taxon>Plasmodium</taxon>
        <taxon>Plasmodium (Vinckeia)</taxon>
    </lineage>
</organism>
<proteinExistence type="predicted"/>
<dbReference type="NCBIfam" id="TIGR01590">
    <property type="entry name" value="yir-bir-cir_Pla"/>
    <property type="match status" value="1"/>
</dbReference>
<gene>
    <name evidence="2" type="ORF">PY05942</name>
</gene>
<sequence length="350" mass="40628">DYKLYSIIMDDTLCSNFDILRKHLPDELSEKAETDLENISNFKDYCPGEDCNTELEQITIGFLWLLGKYFIKYPSKGNTENDTKPFFLYIILWLSYKLSQNSENSTTKINEFYTKHVNDNSKYSKFINDSSRFTDLKKFIDKQNYLLNINIKDLSKFYDVSKLICSMYGNVAMGKDSNILLNNANEFVSKYQELSKNYNNTDGSSYKQILTALSTDYNKLKNKNSSITPLPEITADVSAYISRVRSSSSSTGKKLFTVLSIFGAIAFFLGISYKVNNKEFKKYFHYIYANINKKNSFTVFILVFVIWISETSSKTIFKRKNKKNKEENESLIYDSKRVNISGIVIMIYIF</sequence>
<feature type="transmembrane region" description="Helical" evidence="1">
    <location>
        <begin position="295"/>
        <end position="317"/>
    </location>
</feature>
<keyword evidence="1" id="KW-0472">Membrane</keyword>
<dbReference type="InterPro" id="IPR006477">
    <property type="entry name" value="Yir_bir_cir"/>
</dbReference>
<dbReference type="AlphaFoldDB" id="Q7RC42"/>
<dbReference type="PaxDb" id="73239-Q7RC42"/>
<comment type="caution">
    <text evidence="2">The sequence shown here is derived from an EMBL/GenBank/DDBJ whole genome shotgun (WGS) entry which is preliminary data.</text>
</comment>
<name>Q7RC42_PLAYO</name>